<evidence type="ECO:0000256" key="4">
    <source>
        <dbReference type="ARBA" id="ARBA00022884"/>
    </source>
</evidence>
<feature type="compositionally biased region" description="Polar residues" evidence="8">
    <location>
        <begin position="364"/>
        <end position="384"/>
    </location>
</feature>
<evidence type="ECO:0000313" key="11">
    <source>
        <dbReference type="Proteomes" id="UP000031516"/>
    </source>
</evidence>
<feature type="compositionally biased region" description="Low complexity" evidence="8">
    <location>
        <begin position="338"/>
        <end position="347"/>
    </location>
</feature>
<dbReference type="InterPro" id="IPR000504">
    <property type="entry name" value="RRM_dom"/>
</dbReference>
<dbReference type="PANTHER" id="PTHR23003">
    <property type="entry name" value="RNA RECOGNITION MOTIF RRM DOMAIN CONTAINING PROTEIN"/>
    <property type="match status" value="1"/>
</dbReference>
<dbReference type="GO" id="GO:0071014">
    <property type="term" value="C:post-mRNA release spliceosomal complex"/>
    <property type="evidence" value="ECO:0007669"/>
    <property type="project" value="UniProtKB-ARBA"/>
</dbReference>
<keyword evidence="2" id="KW-0963">Cytoplasm</keyword>
<dbReference type="GO" id="GO:0003729">
    <property type="term" value="F:mRNA binding"/>
    <property type="evidence" value="ECO:0007669"/>
    <property type="project" value="TreeGrafter"/>
</dbReference>
<keyword evidence="4 7" id="KW-0694">RNA-binding</keyword>
<feature type="compositionally biased region" description="Low complexity" evidence="8">
    <location>
        <begin position="508"/>
        <end position="550"/>
    </location>
</feature>
<keyword evidence="3" id="KW-0597">Phosphoprotein</keyword>
<reference evidence="10 11" key="1">
    <citation type="submission" date="2014-03" db="EMBL/GenBank/DDBJ databases">
        <title>The genome of Kluyveromyces dobzhanskii.</title>
        <authorList>
            <person name="Nystedt B."/>
            <person name="Astrom S."/>
        </authorList>
    </citation>
    <scope>NUCLEOTIDE SEQUENCE [LARGE SCALE GENOMIC DNA]</scope>
    <source>
        <strain evidence="10 11">CBS 2104</strain>
    </source>
</reference>
<evidence type="ECO:0000256" key="7">
    <source>
        <dbReference type="PROSITE-ProRule" id="PRU00176"/>
    </source>
</evidence>
<accession>A0A0A8L9S7</accession>
<feature type="compositionally biased region" description="Basic and acidic residues" evidence="8">
    <location>
        <begin position="119"/>
        <end position="139"/>
    </location>
</feature>
<feature type="domain" description="RRM" evidence="9">
    <location>
        <begin position="36"/>
        <end position="114"/>
    </location>
</feature>
<evidence type="ECO:0000256" key="8">
    <source>
        <dbReference type="SAM" id="MobiDB-lite"/>
    </source>
</evidence>
<feature type="region of interest" description="Disordered" evidence="8">
    <location>
        <begin position="119"/>
        <end position="205"/>
    </location>
</feature>
<feature type="compositionally biased region" description="Low complexity" evidence="8">
    <location>
        <begin position="385"/>
        <end position="405"/>
    </location>
</feature>
<evidence type="ECO:0000256" key="5">
    <source>
        <dbReference type="ARBA" id="ARBA00055199"/>
    </source>
</evidence>
<evidence type="ECO:0000259" key="9">
    <source>
        <dbReference type="PROSITE" id="PS50102"/>
    </source>
</evidence>
<dbReference type="EMBL" id="CCBQ010000042">
    <property type="protein sequence ID" value="CDO94997.1"/>
    <property type="molecule type" value="Genomic_DNA"/>
</dbReference>
<dbReference type="InterPro" id="IPR035979">
    <property type="entry name" value="RBD_domain_sf"/>
</dbReference>
<comment type="caution">
    <text evidence="10">The sequence shown here is derived from an EMBL/GenBank/DDBJ whole genome shotgun (WGS) entry which is preliminary data.</text>
</comment>
<dbReference type="PROSITE" id="PS50102">
    <property type="entry name" value="RRM"/>
    <property type="match status" value="1"/>
</dbReference>
<dbReference type="InterPro" id="IPR012677">
    <property type="entry name" value="Nucleotide-bd_a/b_plait_sf"/>
</dbReference>
<feature type="region of interest" description="Disordered" evidence="8">
    <location>
        <begin position="599"/>
        <end position="618"/>
    </location>
</feature>
<dbReference type="AlphaFoldDB" id="A0A0A8L9S7"/>
<protein>
    <submittedName>
        <fullName evidence="10">WGS project CCBQ000000000 data, contig 00011</fullName>
    </submittedName>
</protein>
<feature type="compositionally biased region" description="Low complexity" evidence="8">
    <location>
        <begin position="463"/>
        <end position="479"/>
    </location>
</feature>
<feature type="region of interest" description="Disordered" evidence="8">
    <location>
        <begin position="320"/>
        <end position="347"/>
    </location>
</feature>
<feature type="compositionally biased region" description="Polar residues" evidence="8">
    <location>
        <begin position="551"/>
        <end position="562"/>
    </location>
</feature>
<evidence type="ECO:0000256" key="2">
    <source>
        <dbReference type="ARBA" id="ARBA00022490"/>
    </source>
</evidence>
<dbReference type="Gene3D" id="3.30.70.330">
    <property type="match status" value="1"/>
</dbReference>
<evidence type="ECO:0000256" key="1">
    <source>
        <dbReference type="ARBA" id="ARBA00004496"/>
    </source>
</evidence>
<feature type="region of interest" description="Disordered" evidence="8">
    <location>
        <begin position="1"/>
        <end position="22"/>
    </location>
</feature>
<dbReference type="Proteomes" id="UP000031516">
    <property type="component" value="Unassembled WGS sequence"/>
</dbReference>
<evidence type="ECO:0000256" key="3">
    <source>
        <dbReference type="ARBA" id="ARBA00022553"/>
    </source>
</evidence>
<feature type="compositionally biased region" description="Polar residues" evidence="8">
    <location>
        <begin position="480"/>
        <end position="492"/>
    </location>
</feature>
<dbReference type="PANTHER" id="PTHR23003:SF17">
    <property type="entry name" value="RNA-BINDING PROTEIN PIN4"/>
    <property type="match status" value="1"/>
</dbReference>
<dbReference type="SUPFAM" id="SSF54928">
    <property type="entry name" value="RNA-binding domain, RBD"/>
    <property type="match status" value="1"/>
</dbReference>
<feature type="region of interest" description="Disordered" evidence="8">
    <location>
        <begin position="449"/>
        <end position="594"/>
    </location>
</feature>
<gene>
    <name evidence="10" type="ORF">KLDO_g3246</name>
</gene>
<feature type="compositionally biased region" description="Polar residues" evidence="8">
    <location>
        <begin position="140"/>
        <end position="154"/>
    </location>
</feature>
<dbReference type="Pfam" id="PF00076">
    <property type="entry name" value="RRM_1"/>
    <property type="match status" value="1"/>
</dbReference>
<feature type="compositionally biased region" description="Polar residues" evidence="8">
    <location>
        <begin position="608"/>
        <end position="618"/>
    </location>
</feature>
<dbReference type="CDD" id="cd12253">
    <property type="entry name" value="RRM_PIN4_like"/>
    <property type="match status" value="1"/>
</dbReference>
<feature type="compositionally biased region" description="Polar residues" evidence="8">
    <location>
        <begin position="449"/>
        <end position="462"/>
    </location>
</feature>
<dbReference type="GO" id="GO:0005737">
    <property type="term" value="C:cytoplasm"/>
    <property type="evidence" value="ECO:0007669"/>
    <property type="project" value="UniProtKB-SubCell"/>
</dbReference>
<dbReference type="InterPro" id="IPR034186">
    <property type="entry name" value="PIN4-like_RRM"/>
</dbReference>
<feature type="region of interest" description="Disordered" evidence="8">
    <location>
        <begin position="363"/>
        <end position="419"/>
    </location>
</feature>
<dbReference type="SMART" id="SM00360">
    <property type="entry name" value="RRM"/>
    <property type="match status" value="1"/>
</dbReference>
<feature type="compositionally biased region" description="Polar residues" evidence="8">
    <location>
        <begin position="571"/>
        <end position="581"/>
    </location>
</feature>
<feature type="compositionally biased region" description="Low complexity" evidence="8">
    <location>
        <begin position="165"/>
        <end position="176"/>
    </location>
</feature>
<comment type="subcellular location">
    <subcellularLocation>
        <location evidence="1">Cytoplasm</location>
    </subcellularLocation>
</comment>
<organism evidence="10 11">
    <name type="scientific">Kluyveromyces dobzhanskii CBS 2104</name>
    <dbReference type="NCBI Taxonomy" id="1427455"/>
    <lineage>
        <taxon>Eukaryota</taxon>
        <taxon>Fungi</taxon>
        <taxon>Dikarya</taxon>
        <taxon>Ascomycota</taxon>
        <taxon>Saccharomycotina</taxon>
        <taxon>Saccharomycetes</taxon>
        <taxon>Saccharomycetales</taxon>
        <taxon>Saccharomycetaceae</taxon>
        <taxon>Kluyveromyces</taxon>
    </lineage>
</organism>
<comment type="function">
    <text evidence="5">Regulates global gene expression after oxidative stress. Interacts and stabilizes mRNAs and may regulate their transition between different cytoplasmic components after oxidative stress.</text>
</comment>
<evidence type="ECO:0000313" key="10">
    <source>
        <dbReference type="EMBL" id="CDO94997.1"/>
    </source>
</evidence>
<name>A0A0A8L9S7_9SACH</name>
<dbReference type="FunFam" id="3.30.70.330:FF:000183">
    <property type="entry name" value="R3H domain containing protein"/>
    <property type="match status" value="1"/>
</dbReference>
<dbReference type="InterPro" id="IPR050374">
    <property type="entry name" value="RRT5_SRSF_SR"/>
</dbReference>
<evidence type="ECO:0000256" key="6">
    <source>
        <dbReference type="ARBA" id="ARBA00062407"/>
    </source>
</evidence>
<proteinExistence type="predicted"/>
<comment type="subunit">
    <text evidence="6">Interacts with csx1.</text>
</comment>
<sequence>MSDDQTQDSGIENDEFLNSSPNGNLSSNIAEELIPTAIVIKNIPFAIKKEQLLEVISKMDLPLPYAFNYHFDNGVFRGLAFANFTTTDETTAIVQSLNGKEIGGRKLRVEYKKMLPQAERERIEREKREKRGQLEEQHRSMSNISLQSLGATPSSAPPGGLPLASNNSSSQLFSSFMDTDAGTPGTVPLGAVPPSPQQSIHHPHSQLSAQNTSASMSMLSMQGFPQISERFYAPLPAAANLHLPPQQLDFNDPDTLEIYSQLLLFKDREKRYYELAYPIGVSANHKRVINVLCSFLGLIEVYDPSFIIIRRKSLDHATLQSHLQQQGQMDMMQPLQPSSTGGSISRSQSYTSLLQAHASMNHGLLSQSNGSSTNLGNLASPSTQTTGPASNASNAATAGSLSTTNQPQSPGPQLLQTPSSLHHDNAAALRNQVPAPSIMQNRIPSGFQTKTQQHMTSSSLLRNQGISPPQQQIGINQPNTNRVPSLYQSQPGTPGLNDNRFGQLTSAQLQQQQQQQSQQPLQQQQQQHQQQQQQSQQQSQQQQQQPLVPQHTSDSIHSNYSVHSIHDYVPGSNNQGYQSGTIPPGGDMLNDSLTRSLSGLDLGKRHGTSATNSNNLWS</sequence>
<dbReference type="OrthoDB" id="434258at2759"/>
<feature type="compositionally biased region" description="Acidic residues" evidence="8">
    <location>
        <begin position="1"/>
        <end position="15"/>
    </location>
</feature>
<keyword evidence="11" id="KW-1185">Reference proteome</keyword>